<sequence>MHSNSLTPSPVQFELLASPTASFYKTL</sequence>
<proteinExistence type="predicted"/>
<reference evidence="1" key="2">
    <citation type="journal article" date="2015" name="Data Brief">
        <title>Shoot transcriptome of the giant reed, Arundo donax.</title>
        <authorList>
            <person name="Barrero R.A."/>
            <person name="Guerrero F.D."/>
            <person name="Moolhuijzen P."/>
            <person name="Goolsby J.A."/>
            <person name="Tidwell J."/>
            <person name="Bellgard S.E."/>
            <person name="Bellgard M.I."/>
        </authorList>
    </citation>
    <scope>NUCLEOTIDE SEQUENCE</scope>
    <source>
        <tissue evidence="1">Shoot tissue taken approximately 20 cm above the soil surface</tissue>
    </source>
</reference>
<organism evidence="1">
    <name type="scientific">Arundo donax</name>
    <name type="common">Giant reed</name>
    <name type="synonym">Donax arundinaceus</name>
    <dbReference type="NCBI Taxonomy" id="35708"/>
    <lineage>
        <taxon>Eukaryota</taxon>
        <taxon>Viridiplantae</taxon>
        <taxon>Streptophyta</taxon>
        <taxon>Embryophyta</taxon>
        <taxon>Tracheophyta</taxon>
        <taxon>Spermatophyta</taxon>
        <taxon>Magnoliopsida</taxon>
        <taxon>Liliopsida</taxon>
        <taxon>Poales</taxon>
        <taxon>Poaceae</taxon>
        <taxon>PACMAD clade</taxon>
        <taxon>Arundinoideae</taxon>
        <taxon>Arundineae</taxon>
        <taxon>Arundo</taxon>
    </lineage>
</organism>
<name>A0A0A8ZWS1_ARUDO</name>
<protein>
    <submittedName>
        <fullName evidence="1">Uncharacterized protein</fullName>
    </submittedName>
</protein>
<dbReference type="AlphaFoldDB" id="A0A0A8ZWS1"/>
<dbReference type="EMBL" id="GBRH01255737">
    <property type="protein sequence ID" value="JAD42158.1"/>
    <property type="molecule type" value="Transcribed_RNA"/>
</dbReference>
<evidence type="ECO:0000313" key="1">
    <source>
        <dbReference type="EMBL" id="JAD42158.1"/>
    </source>
</evidence>
<accession>A0A0A8ZWS1</accession>
<reference evidence="1" key="1">
    <citation type="submission" date="2014-09" db="EMBL/GenBank/DDBJ databases">
        <authorList>
            <person name="Magalhaes I.L.F."/>
            <person name="Oliveira U."/>
            <person name="Santos F.R."/>
            <person name="Vidigal T.H.D.A."/>
            <person name="Brescovit A.D."/>
            <person name="Santos A.J."/>
        </authorList>
    </citation>
    <scope>NUCLEOTIDE SEQUENCE</scope>
    <source>
        <tissue evidence="1">Shoot tissue taken approximately 20 cm above the soil surface</tissue>
    </source>
</reference>